<accession>A0ABV3PHS7</accession>
<evidence type="ECO:0000256" key="2">
    <source>
        <dbReference type="ARBA" id="ARBA00012882"/>
    </source>
</evidence>
<dbReference type="SUPFAM" id="SSF110710">
    <property type="entry name" value="TTHA0583/YokD-like"/>
    <property type="match status" value="1"/>
</dbReference>
<dbReference type="EC" id="2.3.1.-" evidence="5"/>
<keyword evidence="7" id="KW-1185">Reference proteome</keyword>
<dbReference type="PANTHER" id="PTHR11104">
    <property type="entry name" value="AMINOGLYCOSIDE N3-ACETYLTRANSFERASE"/>
    <property type="match status" value="1"/>
</dbReference>
<dbReference type="EMBL" id="JBFNQD010000001">
    <property type="protein sequence ID" value="MEW9305076.1"/>
    <property type="molecule type" value="Genomic_DNA"/>
</dbReference>
<dbReference type="PANTHER" id="PTHR11104:SF0">
    <property type="entry name" value="SPBETA PROPHAGE-DERIVED AMINOGLYCOSIDE N(3')-ACETYLTRANSFERASE-LIKE PROTEIN YOKD"/>
    <property type="match status" value="1"/>
</dbReference>
<name>A0ABV3PHS7_9HYPH</name>
<sequence length="268" mass="29359">MTEASIIRQSAMPRTRESLAADLRTLGVRAGETLLVHSSLKALGWVNGAETAVIQALCDVITPAGTLVMPAMSADLTDPVHWGAPPIPQAWHEPVRQSMPAFDPKRTPTRGMGRIAELFRTWPGVSRSSHPASSLAAWGTQASAILRDQPLEDPFGENSPLARLYDLQARVLLLGVTFESCTVLHLAERRTWPHQALIQEGAPLMVDGERRWVRYETPILRVDLLEDAGRHLVETGIAQSGIVGSARSYLLPVREAVDATVARWRGME</sequence>
<gene>
    <name evidence="6" type="ORF">ABXS05_05990</name>
</gene>
<evidence type="ECO:0000256" key="5">
    <source>
        <dbReference type="RuleBase" id="RU365031"/>
    </source>
</evidence>
<evidence type="ECO:0000256" key="4">
    <source>
        <dbReference type="ARBA" id="ARBA00023315"/>
    </source>
</evidence>
<evidence type="ECO:0000313" key="6">
    <source>
        <dbReference type="EMBL" id="MEW9305076.1"/>
    </source>
</evidence>
<evidence type="ECO:0000256" key="3">
    <source>
        <dbReference type="ARBA" id="ARBA00022679"/>
    </source>
</evidence>
<comment type="caution">
    <text evidence="6">The sequence shown here is derived from an EMBL/GenBank/DDBJ whole genome shotgun (WGS) entry which is preliminary data.</text>
</comment>
<dbReference type="RefSeq" id="WP_367623245.1">
    <property type="nucleotide sequence ID" value="NZ_JBFNQD010000001.1"/>
</dbReference>
<dbReference type="Proteomes" id="UP001555786">
    <property type="component" value="Unassembled WGS sequence"/>
</dbReference>
<proteinExistence type="inferred from homology"/>
<dbReference type="Pfam" id="PF02522">
    <property type="entry name" value="Antibiotic_NAT"/>
    <property type="match status" value="1"/>
</dbReference>
<reference evidence="6 7" key="1">
    <citation type="submission" date="2024-07" db="EMBL/GenBank/DDBJ databases">
        <title>Description of Labrys sedimenti sp. nov., isolated from a diclofenac-degrading enrichment culture.</title>
        <authorList>
            <person name="Tancsics A."/>
            <person name="Csepanyi A."/>
        </authorList>
    </citation>
    <scope>NUCLEOTIDE SEQUENCE [LARGE SCALE GENOMIC DNA]</scope>
    <source>
        <strain evidence="6 7">LMG 23578</strain>
    </source>
</reference>
<protein>
    <recommendedName>
        <fullName evidence="2 5">Aminoglycoside N(3)-acetyltransferase</fullName>
        <ecNumber evidence="5">2.3.1.-</ecNumber>
    </recommendedName>
</protein>
<evidence type="ECO:0000256" key="1">
    <source>
        <dbReference type="ARBA" id="ARBA00006383"/>
    </source>
</evidence>
<keyword evidence="5" id="KW-0046">Antibiotic resistance</keyword>
<keyword evidence="4 5" id="KW-0012">Acyltransferase</keyword>
<comment type="catalytic activity">
    <reaction evidence="5">
        <text>a 2-deoxystreptamine antibiotic + acetyl-CoA = an N(3)-acetyl-2-deoxystreptamine antibiotic + CoA + H(+)</text>
        <dbReference type="Rhea" id="RHEA:12665"/>
        <dbReference type="ChEBI" id="CHEBI:15378"/>
        <dbReference type="ChEBI" id="CHEBI:57287"/>
        <dbReference type="ChEBI" id="CHEBI:57288"/>
        <dbReference type="ChEBI" id="CHEBI:57921"/>
        <dbReference type="ChEBI" id="CHEBI:77452"/>
        <dbReference type="EC" id="2.3.1.81"/>
    </reaction>
</comment>
<keyword evidence="3 5" id="KW-0808">Transferase</keyword>
<organism evidence="6 7">
    <name type="scientific">Labrys neptuniae</name>
    <dbReference type="NCBI Taxonomy" id="376174"/>
    <lineage>
        <taxon>Bacteria</taxon>
        <taxon>Pseudomonadati</taxon>
        <taxon>Pseudomonadota</taxon>
        <taxon>Alphaproteobacteria</taxon>
        <taxon>Hyphomicrobiales</taxon>
        <taxon>Xanthobacteraceae</taxon>
        <taxon>Labrys</taxon>
    </lineage>
</organism>
<evidence type="ECO:0000313" key="7">
    <source>
        <dbReference type="Proteomes" id="UP001555786"/>
    </source>
</evidence>
<dbReference type="InterPro" id="IPR028345">
    <property type="entry name" value="Antibiotic_NAT-like"/>
</dbReference>
<comment type="similarity">
    <text evidence="1 5">Belongs to the antibiotic N-acetyltransferase family.</text>
</comment>
<dbReference type="InterPro" id="IPR003679">
    <property type="entry name" value="Amioglycoside_AcTrfase"/>
</dbReference>